<feature type="domain" description="GGDEF" evidence="7">
    <location>
        <begin position="227"/>
        <end position="361"/>
    </location>
</feature>
<evidence type="ECO:0000259" key="7">
    <source>
        <dbReference type="PROSITE" id="PS50887"/>
    </source>
</evidence>
<dbReference type="PANTHER" id="PTHR45138:SF9">
    <property type="entry name" value="DIGUANYLATE CYCLASE DGCM-RELATED"/>
    <property type="match status" value="1"/>
</dbReference>
<keyword evidence="3 6" id="KW-0812">Transmembrane</keyword>
<evidence type="ECO:0000256" key="5">
    <source>
        <dbReference type="ARBA" id="ARBA00023136"/>
    </source>
</evidence>
<dbReference type="Pfam" id="PF00990">
    <property type="entry name" value="GGDEF"/>
    <property type="match status" value="1"/>
</dbReference>
<dbReference type="Proteomes" id="UP000295504">
    <property type="component" value="Unassembled WGS sequence"/>
</dbReference>
<dbReference type="EMBL" id="SLYC01000025">
    <property type="protein sequence ID" value="TCQ01595.1"/>
    <property type="molecule type" value="Genomic_DNA"/>
</dbReference>
<dbReference type="InterPro" id="IPR050469">
    <property type="entry name" value="Diguanylate_Cyclase"/>
</dbReference>
<protein>
    <submittedName>
        <fullName evidence="8">Diguanylate cyclase</fullName>
    </submittedName>
</protein>
<dbReference type="GO" id="GO:0071555">
    <property type="term" value="P:cell wall organization"/>
    <property type="evidence" value="ECO:0007669"/>
    <property type="project" value="InterPro"/>
</dbReference>
<evidence type="ECO:0000256" key="6">
    <source>
        <dbReference type="SAM" id="Phobius"/>
    </source>
</evidence>
<organism evidence="8 9">
    <name type="scientific">Serpentinicella alkaliphila</name>
    <dbReference type="NCBI Taxonomy" id="1734049"/>
    <lineage>
        <taxon>Bacteria</taxon>
        <taxon>Bacillati</taxon>
        <taxon>Bacillota</taxon>
        <taxon>Clostridia</taxon>
        <taxon>Peptostreptococcales</taxon>
        <taxon>Natronincolaceae</taxon>
        <taxon>Serpentinicella</taxon>
    </lineage>
</organism>
<dbReference type="GO" id="GO:1902201">
    <property type="term" value="P:negative regulation of bacterial-type flagellum-dependent cell motility"/>
    <property type="evidence" value="ECO:0007669"/>
    <property type="project" value="TreeGrafter"/>
</dbReference>
<evidence type="ECO:0000313" key="8">
    <source>
        <dbReference type="EMBL" id="TCQ01595.1"/>
    </source>
</evidence>
<dbReference type="NCBIfam" id="TIGR00254">
    <property type="entry name" value="GGDEF"/>
    <property type="match status" value="1"/>
</dbReference>
<sequence>MINDLLLNSTIIVTFISLGNQFYVRENGITESSSISVKTMFGVSAGVLGCILMLNSVVVVPTVILDFRNIAIILSSIFAGPIASIITSIIIGVFRVIYFGTTTSSITALIIAIVMGIGCPIFGTIGISMRQKWMYKTVFCTIIGSLAYIFLVKNTIILLNILCAYWIGNSLIAILLYDYTNYLMISNEIYTKYKEESLKDFLTGLNNVRQFDKAFNSITSRISERGEYLSLLFIDIDFFKKVNDTYGHTEGDKVLQELGKVLLKTCGDFGIVSRNGGEEFSVMLVGCLPQQAINIAERVRTTVEKHQFTLTSGEMICITISIGVATYPQTTKDFSKLTEEADKALYKAKQTGRNKVVYLANNYEKEEHTLLLNRW</sequence>
<feature type="transmembrane region" description="Helical" evidence="6">
    <location>
        <begin position="70"/>
        <end position="94"/>
    </location>
</feature>
<dbReference type="InterPro" id="IPR000160">
    <property type="entry name" value="GGDEF_dom"/>
</dbReference>
<dbReference type="SUPFAM" id="SSF55073">
    <property type="entry name" value="Nucleotide cyclase"/>
    <property type="match status" value="1"/>
</dbReference>
<name>A0A4R2TK84_9FIRM</name>
<dbReference type="InterPro" id="IPR011620">
    <property type="entry name" value="Sig_transdc_His_kinase_LytS_TM"/>
</dbReference>
<feature type="transmembrane region" description="Helical" evidence="6">
    <location>
        <begin position="106"/>
        <end position="127"/>
    </location>
</feature>
<dbReference type="PROSITE" id="PS50887">
    <property type="entry name" value="GGDEF"/>
    <property type="match status" value="1"/>
</dbReference>
<feature type="transmembrane region" description="Helical" evidence="6">
    <location>
        <begin position="158"/>
        <end position="177"/>
    </location>
</feature>
<accession>A0A4R2TK84</accession>
<evidence type="ECO:0000256" key="1">
    <source>
        <dbReference type="ARBA" id="ARBA00004651"/>
    </source>
</evidence>
<evidence type="ECO:0000256" key="4">
    <source>
        <dbReference type="ARBA" id="ARBA00022989"/>
    </source>
</evidence>
<feature type="transmembrane region" description="Helical" evidence="6">
    <location>
        <begin position="133"/>
        <end position="151"/>
    </location>
</feature>
<feature type="transmembrane region" description="Helical" evidence="6">
    <location>
        <begin position="45"/>
        <end position="64"/>
    </location>
</feature>
<keyword evidence="4 6" id="KW-1133">Transmembrane helix</keyword>
<gene>
    <name evidence="8" type="ORF">EDD79_10252</name>
</gene>
<dbReference type="GO" id="GO:0005886">
    <property type="term" value="C:plasma membrane"/>
    <property type="evidence" value="ECO:0007669"/>
    <property type="project" value="UniProtKB-SubCell"/>
</dbReference>
<dbReference type="GO" id="GO:0043709">
    <property type="term" value="P:cell adhesion involved in single-species biofilm formation"/>
    <property type="evidence" value="ECO:0007669"/>
    <property type="project" value="TreeGrafter"/>
</dbReference>
<dbReference type="SMART" id="SM00267">
    <property type="entry name" value="GGDEF"/>
    <property type="match status" value="1"/>
</dbReference>
<keyword evidence="9" id="KW-1185">Reference proteome</keyword>
<evidence type="ECO:0000256" key="3">
    <source>
        <dbReference type="ARBA" id="ARBA00022692"/>
    </source>
</evidence>
<dbReference type="GO" id="GO:0000155">
    <property type="term" value="F:phosphorelay sensor kinase activity"/>
    <property type="evidence" value="ECO:0007669"/>
    <property type="project" value="InterPro"/>
</dbReference>
<reference evidence="8 9" key="1">
    <citation type="submission" date="2019-03" db="EMBL/GenBank/DDBJ databases">
        <title>Genomic Encyclopedia of Type Strains, Phase IV (KMG-IV): sequencing the most valuable type-strain genomes for metagenomic binning, comparative biology and taxonomic classification.</title>
        <authorList>
            <person name="Goeker M."/>
        </authorList>
    </citation>
    <scope>NUCLEOTIDE SEQUENCE [LARGE SCALE GENOMIC DNA]</scope>
    <source>
        <strain evidence="8 9">DSM 100013</strain>
    </source>
</reference>
<dbReference type="FunFam" id="3.30.70.270:FF:000001">
    <property type="entry name" value="Diguanylate cyclase domain protein"/>
    <property type="match status" value="1"/>
</dbReference>
<dbReference type="InterPro" id="IPR043128">
    <property type="entry name" value="Rev_trsase/Diguanyl_cyclase"/>
</dbReference>
<dbReference type="Pfam" id="PF07694">
    <property type="entry name" value="5TM-5TMR_LYT"/>
    <property type="match status" value="1"/>
</dbReference>
<comment type="caution">
    <text evidence="8">The sequence shown here is derived from an EMBL/GenBank/DDBJ whole genome shotgun (WGS) entry which is preliminary data.</text>
</comment>
<evidence type="ECO:0000256" key="2">
    <source>
        <dbReference type="ARBA" id="ARBA00022475"/>
    </source>
</evidence>
<keyword evidence="5 6" id="KW-0472">Membrane</keyword>
<dbReference type="InterPro" id="IPR029787">
    <property type="entry name" value="Nucleotide_cyclase"/>
</dbReference>
<comment type="subcellular location">
    <subcellularLocation>
        <location evidence="1">Cell membrane</location>
        <topology evidence="1">Multi-pass membrane protein</topology>
    </subcellularLocation>
</comment>
<dbReference type="PANTHER" id="PTHR45138">
    <property type="entry name" value="REGULATORY COMPONENTS OF SENSORY TRANSDUCTION SYSTEM"/>
    <property type="match status" value="1"/>
</dbReference>
<keyword evidence="2" id="KW-1003">Cell membrane</keyword>
<dbReference type="AlphaFoldDB" id="A0A4R2TK84"/>
<dbReference type="Gene3D" id="3.30.70.270">
    <property type="match status" value="1"/>
</dbReference>
<dbReference type="CDD" id="cd01949">
    <property type="entry name" value="GGDEF"/>
    <property type="match status" value="1"/>
</dbReference>
<dbReference type="RefSeq" id="WP_165913707.1">
    <property type="nucleotide sequence ID" value="NZ_CP058648.1"/>
</dbReference>
<dbReference type="GO" id="GO:0052621">
    <property type="term" value="F:diguanylate cyclase activity"/>
    <property type="evidence" value="ECO:0007669"/>
    <property type="project" value="TreeGrafter"/>
</dbReference>
<proteinExistence type="predicted"/>
<evidence type="ECO:0000313" key="9">
    <source>
        <dbReference type="Proteomes" id="UP000295504"/>
    </source>
</evidence>
<feature type="transmembrane region" description="Helical" evidence="6">
    <location>
        <begin position="6"/>
        <end position="24"/>
    </location>
</feature>